<dbReference type="OrthoDB" id="2342176at2759"/>
<feature type="signal peptide" evidence="1">
    <location>
        <begin position="1"/>
        <end position="17"/>
    </location>
</feature>
<organism evidence="2 3">
    <name type="scientific">Microdochium trichocladiopsis</name>
    <dbReference type="NCBI Taxonomy" id="1682393"/>
    <lineage>
        <taxon>Eukaryota</taxon>
        <taxon>Fungi</taxon>
        <taxon>Dikarya</taxon>
        <taxon>Ascomycota</taxon>
        <taxon>Pezizomycotina</taxon>
        <taxon>Sordariomycetes</taxon>
        <taxon>Xylariomycetidae</taxon>
        <taxon>Xylariales</taxon>
        <taxon>Microdochiaceae</taxon>
        <taxon>Microdochium</taxon>
    </lineage>
</organism>
<keyword evidence="1" id="KW-0732">Signal</keyword>
<proteinExistence type="predicted"/>
<dbReference type="RefSeq" id="XP_046018745.1">
    <property type="nucleotide sequence ID" value="XM_046149241.1"/>
</dbReference>
<reference evidence="2" key="1">
    <citation type="journal article" date="2021" name="Nat. Commun.">
        <title>Genetic determinants of endophytism in the Arabidopsis root mycobiome.</title>
        <authorList>
            <person name="Mesny F."/>
            <person name="Miyauchi S."/>
            <person name="Thiergart T."/>
            <person name="Pickel B."/>
            <person name="Atanasova L."/>
            <person name="Karlsson M."/>
            <person name="Huettel B."/>
            <person name="Barry K.W."/>
            <person name="Haridas S."/>
            <person name="Chen C."/>
            <person name="Bauer D."/>
            <person name="Andreopoulos W."/>
            <person name="Pangilinan J."/>
            <person name="LaButti K."/>
            <person name="Riley R."/>
            <person name="Lipzen A."/>
            <person name="Clum A."/>
            <person name="Drula E."/>
            <person name="Henrissat B."/>
            <person name="Kohler A."/>
            <person name="Grigoriev I.V."/>
            <person name="Martin F.M."/>
            <person name="Hacquard S."/>
        </authorList>
    </citation>
    <scope>NUCLEOTIDE SEQUENCE</scope>
    <source>
        <strain evidence="2">MPI-CAGE-CH-0230</strain>
    </source>
</reference>
<dbReference type="EMBL" id="JAGTJQ010000001">
    <property type="protein sequence ID" value="KAH7040690.1"/>
    <property type="molecule type" value="Genomic_DNA"/>
</dbReference>
<feature type="chain" id="PRO_5040249421" evidence="1">
    <location>
        <begin position="18"/>
        <end position="210"/>
    </location>
</feature>
<dbReference type="Proteomes" id="UP000756346">
    <property type="component" value="Unassembled WGS sequence"/>
</dbReference>
<dbReference type="AlphaFoldDB" id="A0A9P8YKI4"/>
<feature type="non-terminal residue" evidence="2">
    <location>
        <position position="210"/>
    </location>
</feature>
<sequence>MHFTSLLVAALAGSAYGHIAIVKPAPLRSKENPNSGNAIDYDINSPLADMSQFPCKGALKYLGQPEGASVETYAPGGSYDMVIGNGAAHNGGSCQISLSYDQGKTFTVIKSIEGGCPSAGASYKFTVPSDAPKGEAVFSWSWNNKSGNREFYQNCAVVTIAGGAQKRSDELVSRDVAFSARPQIFVSNLGGEYCTPEGVDVIYPNPGPDV</sequence>
<evidence type="ECO:0000313" key="3">
    <source>
        <dbReference type="Proteomes" id="UP000756346"/>
    </source>
</evidence>
<name>A0A9P8YKI4_9PEZI</name>
<gene>
    <name evidence="2" type="ORF">B0I36DRAFT_233613</name>
</gene>
<comment type="caution">
    <text evidence="2">The sequence shown here is derived from an EMBL/GenBank/DDBJ whole genome shotgun (WGS) entry which is preliminary data.</text>
</comment>
<dbReference type="Gene3D" id="2.70.50.70">
    <property type="match status" value="1"/>
</dbReference>
<protein>
    <submittedName>
        <fullName evidence="2">Extracellular protein</fullName>
    </submittedName>
</protein>
<evidence type="ECO:0000256" key="1">
    <source>
        <dbReference type="SAM" id="SignalP"/>
    </source>
</evidence>
<accession>A0A9P8YKI4</accession>
<keyword evidence="3" id="KW-1185">Reference proteome</keyword>
<dbReference type="PANTHER" id="PTHR36182">
    <property type="entry name" value="PROTEIN, PUTATIVE (AFU_ORTHOLOGUE AFUA_6G10930)-RELATED"/>
    <property type="match status" value="1"/>
</dbReference>
<dbReference type="GeneID" id="70178787"/>
<evidence type="ECO:0000313" key="2">
    <source>
        <dbReference type="EMBL" id="KAH7040690.1"/>
    </source>
</evidence>
<dbReference type="PANTHER" id="PTHR36182:SF1">
    <property type="entry name" value="PROTEIN, PUTATIVE (AFU_ORTHOLOGUE AFUA_6G10930)-RELATED"/>
    <property type="match status" value="1"/>
</dbReference>